<accession>A0ABV5GKB3</accession>
<protein>
    <submittedName>
        <fullName evidence="1">Uncharacterized protein</fullName>
    </submittedName>
</protein>
<dbReference type="EMBL" id="JBHMEY010000010">
    <property type="protein sequence ID" value="MFB9095824.1"/>
    <property type="molecule type" value="Genomic_DNA"/>
</dbReference>
<dbReference type="RefSeq" id="WP_236456531.1">
    <property type="nucleotide sequence ID" value="NZ_CBCSGE010000011.1"/>
</dbReference>
<evidence type="ECO:0000313" key="2">
    <source>
        <dbReference type="Proteomes" id="UP001589607"/>
    </source>
</evidence>
<keyword evidence="2" id="KW-1185">Reference proteome</keyword>
<organism evidence="1 2">
    <name type="scientific">Flavobacterium jumunjinense</name>
    <dbReference type="NCBI Taxonomy" id="998845"/>
    <lineage>
        <taxon>Bacteria</taxon>
        <taxon>Pseudomonadati</taxon>
        <taxon>Bacteroidota</taxon>
        <taxon>Flavobacteriia</taxon>
        <taxon>Flavobacteriales</taxon>
        <taxon>Flavobacteriaceae</taxon>
        <taxon>Flavobacterium</taxon>
    </lineage>
</organism>
<proteinExistence type="predicted"/>
<gene>
    <name evidence="1" type="ORF">ACFFVF_04805</name>
</gene>
<sequence>MKLFLYCLLFASFLFSQNKELKLIESKEECQEPIGYTDGINQRIISSKTVNDTLSMEIQYIENCGNGAIINYAIKKDTILFNFNHDFSKNEFASCDCVFINKLKILDPKITKPVVKINPWLGKRELKLSNNYYLPVKYMIKEKDSLVIHDGQGYNYSRTYYDSGSIKILWIQKNAYSERILYYENGMIKSIRQNLSDYDHYILQEFDTTGKLIKFENTIDVSSINPTQEQQEKGAVSIISKDKNLKVK</sequence>
<name>A0ABV5GKB3_9FLAO</name>
<dbReference type="Proteomes" id="UP001589607">
    <property type="component" value="Unassembled WGS sequence"/>
</dbReference>
<comment type="caution">
    <text evidence="1">The sequence shown here is derived from an EMBL/GenBank/DDBJ whole genome shotgun (WGS) entry which is preliminary data.</text>
</comment>
<reference evidence="1 2" key="1">
    <citation type="submission" date="2024-09" db="EMBL/GenBank/DDBJ databases">
        <authorList>
            <person name="Sun Q."/>
            <person name="Mori K."/>
        </authorList>
    </citation>
    <scope>NUCLEOTIDE SEQUENCE [LARGE SCALE GENOMIC DNA]</scope>
    <source>
        <strain evidence="1 2">CECT 7955</strain>
    </source>
</reference>
<evidence type="ECO:0000313" key="1">
    <source>
        <dbReference type="EMBL" id="MFB9095824.1"/>
    </source>
</evidence>